<gene>
    <name evidence="9" type="ORF">E3T55_06190</name>
</gene>
<dbReference type="EC" id="2.7.13.3" evidence="3"/>
<dbReference type="AlphaFoldDB" id="A0A4R9A639"/>
<comment type="catalytic activity">
    <reaction evidence="1">
        <text>ATP + protein L-histidine = ADP + protein N-phospho-L-histidine.</text>
        <dbReference type="EC" id="2.7.13.3"/>
    </reaction>
</comment>
<evidence type="ECO:0000256" key="6">
    <source>
        <dbReference type="ARBA" id="ARBA00022777"/>
    </source>
</evidence>
<name>A0A4R9A639_9MICO</name>
<keyword evidence="6 9" id="KW-0418">Kinase</keyword>
<dbReference type="InterPro" id="IPR003661">
    <property type="entry name" value="HisK_dim/P_dom"/>
</dbReference>
<feature type="non-terminal residue" evidence="9">
    <location>
        <position position="1"/>
    </location>
</feature>
<comment type="caution">
    <text evidence="9">The sequence shown here is derived from an EMBL/GenBank/DDBJ whole genome shotgun (WGS) entry which is preliminary data.</text>
</comment>
<dbReference type="InterPro" id="IPR005467">
    <property type="entry name" value="His_kinase_dom"/>
</dbReference>
<evidence type="ECO:0000313" key="10">
    <source>
        <dbReference type="Proteomes" id="UP000297447"/>
    </source>
</evidence>
<dbReference type="RefSeq" id="WP_134518707.1">
    <property type="nucleotide sequence ID" value="NZ_SOHE01000027.1"/>
</dbReference>
<evidence type="ECO:0000256" key="4">
    <source>
        <dbReference type="ARBA" id="ARBA00022553"/>
    </source>
</evidence>
<organism evidence="9 10">
    <name type="scientific">Cryobacterium frigoriphilum</name>
    <dbReference type="NCBI Taxonomy" id="1259150"/>
    <lineage>
        <taxon>Bacteria</taxon>
        <taxon>Bacillati</taxon>
        <taxon>Actinomycetota</taxon>
        <taxon>Actinomycetes</taxon>
        <taxon>Micrococcales</taxon>
        <taxon>Microbacteriaceae</taxon>
        <taxon>Cryobacterium</taxon>
    </lineage>
</organism>
<evidence type="ECO:0000256" key="5">
    <source>
        <dbReference type="ARBA" id="ARBA00022679"/>
    </source>
</evidence>
<dbReference type="GO" id="GO:0000155">
    <property type="term" value="F:phosphorelay sensor kinase activity"/>
    <property type="evidence" value="ECO:0007669"/>
    <property type="project" value="InterPro"/>
</dbReference>
<dbReference type="SUPFAM" id="SSF55874">
    <property type="entry name" value="ATPase domain of HSP90 chaperone/DNA topoisomerase II/histidine kinase"/>
    <property type="match status" value="1"/>
</dbReference>
<dbReference type="Gene3D" id="3.30.565.10">
    <property type="entry name" value="Histidine kinase-like ATPase, C-terminal domain"/>
    <property type="match status" value="1"/>
</dbReference>
<dbReference type="PANTHER" id="PTHR43711">
    <property type="entry name" value="TWO-COMPONENT HISTIDINE KINASE"/>
    <property type="match status" value="1"/>
</dbReference>
<reference evidence="9 10" key="1">
    <citation type="submission" date="2019-03" db="EMBL/GenBank/DDBJ databases">
        <title>Genomics of glacier-inhabiting Cryobacterium strains.</title>
        <authorList>
            <person name="Liu Q."/>
            <person name="Xin Y.-H."/>
        </authorList>
    </citation>
    <scope>NUCLEOTIDE SEQUENCE [LARGE SCALE GENOMIC DNA]</scope>
    <source>
        <strain evidence="9 10">Hh14</strain>
    </source>
</reference>
<evidence type="ECO:0000256" key="2">
    <source>
        <dbReference type="ARBA" id="ARBA00004236"/>
    </source>
</evidence>
<dbReference type="PROSITE" id="PS50109">
    <property type="entry name" value="HIS_KIN"/>
    <property type="match status" value="1"/>
</dbReference>
<dbReference type="InterPro" id="IPR003594">
    <property type="entry name" value="HATPase_dom"/>
</dbReference>
<keyword evidence="5" id="KW-0808">Transferase</keyword>
<keyword evidence="7" id="KW-0902">Two-component regulatory system</keyword>
<dbReference type="InterPro" id="IPR004358">
    <property type="entry name" value="Sig_transdc_His_kin-like_C"/>
</dbReference>
<dbReference type="PRINTS" id="PR00344">
    <property type="entry name" value="BCTRLSENSOR"/>
</dbReference>
<dbReference type="CDD" id="cd00082">
    <property type="entry name" value="HisKA"/>
    <property type="match status" value="1"/>
</dbReference>
<dbReference type="Proteomes" id="UP000297447">
    <property type="component" value="Unassembled WGS sequence"/>
</dbReference>
<dbReference type="PANTHER" id="PTHR43711:SF1">
    <property type="entry name" value="HISTIDINE KINASE 1"/>
    <property type="match status" value="1"/>
</dbReference>
<evidence type="ECO:0000256" key="1">
    <source>
        <dbReference type="ARBA" id="ARBA00000085"/>
    </source>
</evidence>
<dbReference type="SUPFAM" id="SSF47384">
    <property type="entry name" value="Homodimeric domain of signal transducing histidine kinase"/>
    <property type="match status" value="1"/>
</dbReference>
<evidence type="ECO:0000259" key="8">
    <source>
        <dbReference type="PROSITE" id="PS50109"/>
    </source>
</evidence>
<dbReference type="Pfam" id="PF02518">
    <property type="entry name" value="HATPase_c"/>
    <property type="match status" value="1"/>
</dbReference>
<dbReference type="GO" id="GO:0005886">
    <property type="term" value="C:plasma membrane"/>
    <property type="evidence" value="ECO:0007669"/>
    <property type="project" value="UniProtKB-SubCell"/>
</dbReference>
<feature type="domain" description="Histidine kinase" evidence="8">
    <location>
        <begin position="25"/>
        <end position="281"/>
    </location>
</feature>
<comment type="subcellular location">
    <subcellularLocation>
        <location evidence="2">Cell membrane</location>
    </subcellularLocation>
</comment>
<proteinExistence type="predicted"/>
<accession>A0A4R9A639</accession>
<keyword evidence="4" id="KW-0597">Phosphoprotein</keyword>
<dbReference type="InterPro" id="IPR050736">
    <property type="entry name" value="Sensor_HK_Regulatory"/>
</dbReference>
<dbReference type="SMART" id="SM00387">
    <property type="entry name" value="HATPase_c"/>
    <property type="match status" value="1"/>
</dbReference>
<evidence type="ECO:0000313" key="9">
    <source>
        <dbReference type="EMBL" id="TFD52752.1"/>
    </source>
</evidence>
<dbReference type="CDD" id="cd00075">
    <property type="entry name" value="HATPase"/>
    <property type="match status" value="1"/>
</dbReference>
<evidence type="ECO:0000256" key="3">
    <source>
        <dbReference type="ARBA" id="ARBA00012438"/>
    </source>
</evidence>
<protein>
    <recommendedName>
        <fullName evidence="3">histidine kinase</fullName>
        <ecNumber evidence="3">2.7.13.3</ecNumber>
    </recommendedName>
</protein>
<dbReference type="SMART" id="SM00388">
    <property type="entry name" value="HisKA"/>
    <property type="match status" value="1"/>
</dbReference>
<sequence length="286" mass="29500">AEGAARTAAAGAAAAEDRMRQLLADVSHELRTPVAGLQATAETLLRDNPARPQREQLMVGMIQQTHRAGRLVADLLLMTRLDQAAGAGADAVAGAGAASGQRMLRQVNLTELATRIVAEQRLLAPECSLDLTASGAVWVHGDAERLSQVLTNLLDNARHAAGPGGGIRVDVVGTNVAGANVAGAYLDGAYLDGTNAAGAAEACLSVTDSGPGVAPADRERIFERFVRLDESRASNRGGSGLGLPIARALVRAHAGTLTCVARRPGETPTGARFELVLPRVVAPEYG</sequence>
<keyword evidence="10" id="KW-1185">Reference proteome</keyword>
<dbReference type="InterPro" id="IPR036890">
    <property type="entry name" value="HATPase_C_sf"/>
</dbReference>
<evidence type="ECO:0000256" key="7">
    <source>
        <dbReference type="ARBA" id="ARBA00023012"/>
    </source>
</evidence>
<dbReference type="OrthoDB" id="9786919at2"/>
<dbReference type="Pfam" id="PF00512">
    <property type="entry name" value="HisKA"/>
    <property type="match status" value="1"/>
</dbReference>
<dbReference type="EMBL" id="SOHE01000027">
    <property type="protein sequence ID" value="TFD52752.1"/>
    <property type="molecule type" value="Genomic_DNA"/>
</dbReference>
<dbReference type="Gene3D" id="1.10.287.130">
    <property type="match status" value="1"/>
</dbReference>
<dbReference type="InterPro" id="IPR036097">
    <property type="entry name" value="HisK_dim/P_sf"/>
</dbReference>